<sequence>MKSREGAYSPAFARSRAKLKALAPDTIAANSGYRYNTDQGYFELVSFGVGFRVSYPGGEMVFADDTGTPPLWWSLILLNYLSSARPLPLSGEWASYRDLPQGNVFFPALKRDVLDKLAAFLQVNWTIWREAGNCTGFAVIPGRADLTLEGWFAPRVPVRVLFWEGDEEIAPACQILFDRSAGAQMHIEDLAALCYVIKDLIIKGV</sequence>
<gene>
    <name evidence="2" type="ORF">SAMN02745885_01222</name>
</gene>
<organism evidence="2 3">
    <name type="scientific">Carboxydocella sporoproducens DSM 16521</name>
    <dbReference type="NCBI Taxonomy" id="1121270"/>
    <lineage>
        <taxon>Bacteria</taxon>
        <taxon>Bacillati</taxon>
        <taxon>Bacillota</taxon>
        <taxon>Clostridia</taxon>
        <taxon>Eubacteriales</taxon>
        <taxon>Clostridiales Family XVI. Incertae Sedis</taxon>
        <taxon>Carboxydocella</taxon>
    </lineage>
</organism>
<keyword evidence="3" id="KW-1185">Reference proteome</keyword>
<reference evidence="3" key="1">
    <citation type="submission" date="2017-02" db="EMBL/GenBank/DDBJ databases">
        <authorList>
            <person name="Varghese N."/>
            <person name="Submissions S."/>
        </authorList>
    </citation>
    <scope>NUCLEOTIDE SEQUENCE [LARGE SCALE GENOMIC DNA]</scope>
    <source>
        <strain evidence="3">DSM 16521</strain>
    </source>
</reference>
<accession>A0A1T4PD38</accession>
<dbReference type="InterPro" id="IPR024264">
    <property type="entry name" value="DUF3786"/>
</dbReference>
<evidence type="ECO:0000259" key="1">
    <source>
        <dbReference type="Pfam" id="PF12654"/>
    </source>
</evidence>
<dbReference type="RefSeq" id="WP_078665304.1">
    <property type="nucleotide sequence ID" value="NZ_FUXM01000011.1"/>
</dbReference>
<evidence type="ECO:0000313" key="3">
    <source>
        <dbReference type="Proteomes" id="UP000189933"/>
    </source>
</evidence>
<dbReference type="AlphaFoldDB" id="A0A1T4PD38"/>
<feature type="domain" description="DUF3786" evidence="1">
    <location>
        <begin position="24"/>
        <end position="197"/>
    </location>
</feature>
<dbReference type="Pfam" id="PF12654">
    <property type="entry name" value="DUF3786"/>
    <property type="match status" value="1"/>
</dbReference>
<name>A0A1T4PD38_9FIRM</name>
<dbReference type="Proteomes" id="UP000189933">
    <property type="component" value="Unassembled WGS sequence"/>
</dbReference>
<dbReference type="EMBL" id="FUXM01000011">
    <property type="protein sequence ID" value="SJZ89422.1"/>
    <property type="molecule type" value="Genomic_DNA"/>
</dbReference>
<proteinExistence type="predicted"/>
<dbReference type="OrthoDB" id="1795981at2"/>
<protein>
    <recommendedName>
        <fullName evidence="1">DUF3786 domain-containing protein</fullName>
    </recommendedName>
</protein>
<evidence type="ECO:0000313" key="2">
    <source>
        <dbReference type="EMBL" id="SJZ89422.1"/>
    </source>
</evidence>